<dbReference type="Pfam" id="PF11918">
    <property type="entry name" value="Peptidase_S41_N"/>
    <property type="match status" value="1"/>
</dbReference>
<dbReference type="GO" id="GO:0008236">
    <property type="term" value="F:serine-type peptidase activity"/>
    <property type="evidence" value="ECO:0007669"/>
    <property type="project" value="InterPro"/>
</dbReference>
<keyword evidence="1" id="KW-0732">Signal</keyword>
<dbReference type="KEGG" id="prr:AT705_17140"/>
<evidence type="ECO:0000259" key="2">
    <source>
        <dbReference type="SMART" id="SM00245"/>
    </source>
</evidence>
<name>A0A0U3IBK6_9GAMM</name>
<dbReference type="GO" id="GO:0006508">
    <property type="term" value="P:proteolysis"/>
    <property type="evidence" value="ECO:0007669"/>
    <property type="project" value="InterPro"/>
</dbReference>
<dbReference type="Pfam" id="PF03572">
    <property type="entry name" value="Peptidase_S41"/>
    <property type="match status" value="1"/>
</dbReference>
<dbReference type="SUPFAM" id="SSF52096">
    <property type="entry name" value="ClpP/crotonase"/>
    <property type="match status" value="1"/>
</dbReference>
<dbReference type="PANTHER" id="PTHR11261">
    <property type="entry name" value="INTERPHOTORECEPTOR RETINOID-BINDING PROTEIN"/>
    <property type="match status" value="1"/>
</dbReference>
<protein>
    <recommendedName>
        <fullName evidence="2">Tail specific protease domain-containing protein</fullName>
    </recommendedName>
</protein>
<dbReference type="SMART" id="SM00245">
    <property type="entry name" value="TSPc"/>
    <property type="match status" value="1"/>
</dbReference>
<dbReference type="PANTHER" id="PTHR11261:SF3">
    <property type="entry name" value="RETINOL-BINDING PROTEIN 3"/>
    <property type="match status" value="1"/>
</dbReference>
<dbReference type="RefSeq" id="WP_058797489.1">
    <property type="nucleotide sequence ID" value="NZ_CP013611.1"/>
</dbReference>
<gene>
    <name evidence="3" type="ORF">AT705_17140</name>
</gene>
<dbReference type="EMBL" id="CP013611">
    <property type="protein sequence ID" value="ALU44503.1"/>
    <property type="molecule type" value="Genomic_DNA"/>
</dbReference>
<reference evidence="3 4" key="1">
    <citation type="submission" date="2015-12" db="EMBL/GenBank/DDBJ databases">
        <title>Complete genome sequence of Pseudoalteromonas rubra SCSIO 6842, harboring a conjugative plasmid.</title>
        <authorList>
            <person name="Li B."/>
            <person name="Wang X."/>
        </authorList>
    </citation>
    <scope>NUCLEOTIDE SEQUENCE [LARGE SCALE GENOMIC DNA]</scope>
    <source>
        <strain evidence="3 4">SCSIO 6842</strain>
    </source>
</reference>
<dbReference type="Gene3D" id="3.30.750.44">
    <property type="match status" value="1"/>
</dbReference>
<dbReference type="AlphaFoldDB" id="A0A0U3IBK6"/>
<evidence type="ECO:0000256" key="1">
    <source>
        <dbReference type="SAM" id="SignalP"/>
    </source>
</evidence>
<dbReference type="InterPro" id="IPR029045">
    <property type="entry name" value="ClpP/crotonase-like_dom_sf"/>
</dbReference>
<feature type="domain" description="Tail specific protease" evidence="2">
    <location>
        <begin position="110"/>
        <end position="308"/>
    </location>
</feature>
<sequence>MSPKHLSTAALALLLGLVVAPSQANAITQNEKQAAIEKITQLMTEHYVFPEVATQTNDKLYKAFQSGHFASAQDHKSFSKALTEWLRTTAKDRHLRVRANPVGEEVSGIESSIRDNLLKPARHKFLNYGVLSASVLENNIGYIDLRSFYRLADSKPYIDAAMKLMAKTDAVIIDLRKNGGGSPRTVQYLCSYFFDEKLLLNSLYFREGDETTDFYVLDEVDGKKMPDVPLYVLTSSKTYSGAEEFSYNMLTRKRATLVGETTGGAANPGGMFTINDELRMFIATGTAINPITQTNWETVGVKPDVAVGADEALDKAVEMANKVVEANWLTEKSRREVETDRLFALLQKVRQSDKSPSDARSAYAAKVSKLVKQLPEPDRVIAEMAYEYWDKEPKYAVFLFDIAVQLNNQNMYFFAYWARALAKLNNMHQAKSVIEQGLKLATDKEDKDMLQDTLAELEQPVVGL</sequence>
<feature type="chain" id="PRO_5006839898" description="Tail specific protease domain-containing protein" evidence="1">
    <location>
        <begin position="27"/>
        <end position="464"/>
    </location>
</feature>
<evidence type="ECO:0000313" key="3">
    <source>
        <dbReference type="EMBL" id="ALU44503.1"/>
    </source>
</evidence>
<dbReference type="Gene3D" id="3.90.226.10">
    <property type="entry name" value="2-enoyl-CoA Hydratase, Chain A, domain 1"/>
    <property type="match status" value="1"/>
</dbReference>
<dbReference type="InterPro" id="IPR005151">
    <property type="entry name" value="Tail-specific_protease"/>
</dbReference>
<dbReference type="CDD" id="cd07563">
    <property type="entry name" value="Peptidase_S41_IRBP"/>
    <property type="match status" value="1"/>
</dbReference>
<proteinExistence type="predicted"/>
<accession>A0A0U3IBK6</accession>
<evidence type="ECO:0000313" key="4">
    <source>
        <dbReference type="Proteomes" id="UP000069015"/>
    </source>
</evidence>
<feature type="signal peptide" evidence="1">
    <location>
        <begin position="1"/>
        <end position="26"/>
    </location>
</feature>
<dbReference type="Proteomes" id="UP000069015">
    <property type="component" value="Chromosome 1"/>
</dbReference>
<organism evidence="3 4">
    <name type="scientific">Pseudoalteromonas rubra</name>
    <dbReference type="NCBI Taxonomy" id="43658"/>
    <lineage>
        <taxon>Bacteria</taxon>
        <taxon>Pseudomonadati</taxon>
        <taxon>Pseudomonadota</taxon>
        <taxon>Gammaproteobacteria</taxon>
        <taxon>Alteromonadales</taxon>
        <taxon>Pseudoalteromonadaceae</taxon>
        <taxon>Pseudoalteromonas</taxon>
    </lineage>
</organism>